<accession>A0A5C3EYE6</accession>
<dbReference type="EMBL" id="OOIP01000006">
    <property type="protein sequence ID" value="SPO37274.1"/>
    <property type="molecule type" value="Genomic_DNA"/>
</dbReference>
<proteinExistence type="predicted"/>
<organism evidence="3 4">
    <name type="scientific">Pseudozyma flocculosa</name>
    <dbReference type="NCBI Taxonomy" id="84751"/>
    <lineage>
        <taxon>Eukaryota</taxon>
        <taxon>Fungi</taxon>
        <taxon>Dikarya</taxon>
        <taxon>Basidiomycota</taxon>
        <taxon>Ustilaginomycotina</taxon>
        <taxon>Ustilaginomycetes</taxon>
        <taxon>Ustilaginales</taxon>
        <taxon>Ustilaginaceae</taxon>
        <taxon>Pseudozyma</taxon>
    </lineage>
</organism>
<feature type="chain" id="PRO_5022706393" evidence="2">
    <location>
        <begin position="22"/>
        <end position="382"/>
    </location>
</feature>
<feature type="region of interest" description="Disordered" evidence="1">
    <location>
        <begin position="92"/>
        <end position="205"/>
    </location>
</feature>
<sequence length="382" mass="41882">MAPFRLWAALIGTALLPAAFAPSPEPLWNAMHDAAAEAEPAVSGHFAPAMSAGEHDPRWYGGLPAGYEQTGANYQRYGHDYGHDHGYGGGFYASPHPNEGQGLGNIRWSPERSNFDWSVQPPPSSPGSVPDLDGHYGLPSPAPMTEPVSPRDPWSHQHVGGSGDEDDQTVGAWRQDPHAGADQEMDPGRYAGPSSSPARADFAPAVSGQPELKSAWDNFVASRGAANIFSAEAVRRLPRIALWNDARVSLQKVWASPEQNELVLDVVKAWYRSWKIGHSNLEEELRGITPMQMSWSNDKLLAAYNRYQHVLEIDADMAWQVLSAPKLFFFDPSREYRIVLAGPNSIGKGRRGHAFRAVALPRDRSLPAIFFHLIQVPASLLD</sequence>
<keyword evidence="4" id="KW-1185">Reference proteome</keyword>
<evidence type="ECO:0000256" key="2">
    <source>
        <dbReference type="SAM" id="SignalP"/>
    </source>
</evidence>
<feature type="signal peptide" evidence="2">
    <location>
        <begin position="1"/>
        <end position="21"/>
    </location>
</feature>
<protein>
    <submittedName>
        <fullName evidence="3">Uncharacterized protein</fullName>
    </submittedName>
</protein>
<reference evidence="3 4" key="1">
    <citation type="submission" date="2018-03" db="EMBL/GenBank/DDBJ databases">
        <authorList>
            <person name="Guldener U."/>
        </authorList>
    </citation>
    <scope>NUCLEOTIDE SEQUENCE [LARGE SCALE GENOMIC DNA]</scope>
    <source>
        <strain evidence="3 4">DAOM196992</strain>
    </source>
</reference>
<keyword evidence="2" id="KW-0732">Signal</keyword>
<dbReference type="Proteomes" id="UP000323386">
    <property type="component" value="Unassembled WGS sequence"/>
</dbReference>
<evidence type="ECO:0000256" key="1">
    <source>
        <dbReference type="SAM" id="MobiDB-lite"/>
    </source>
</evidence>
<evidence type="ECO:0000313" key="4">
    <source>
        <dbReference type="Proteomes" id="UP000323386"/>
    </source>
</evidence>
<gene>
    <name evidence="3" type="ORF">PSFLO_02746</name>
</gene>
<evidence type="ECO:0000313" key="3">
    <source>
        <dbReference type="EMBL" id="SPO37274.1"/>
    </source>
</evidence>
<dbReference type="AlphaFoldDB" id="A0A5C3EYE6"/>
<name>A0A5C3EYE6_9BASI</name>